<organism evidence="2 3">
    <name type="scientific">Ciona intestinalis</name>
    <name type="common">Transparent sea squirt</name>
    <name type="synonym">Ascidia intestinalis</name>
    <dbReference type="NCBI Taxonomy" id="7719"/>
    <lineage>
        <taxon>Eukaryota</taxon>
        <taxon>Metazoa</taxon>
        <taxon>Chordata</taxon>
        <taxon>Tunicata</taxon>
        <taxon>Ascidiacea</taxon>
        <taxon>Phlebobranchia</taxon>
        <taxon>Cionidae</taxon>
        <taxon>Ciona</taxon>
    </lineage>
</organism>
<dbReference type="AlphaFoldDB" id="H2XKJ8"/>
<protein>
    <submittedName>
        <fullName evidence="2">Uncharacterized protein</fullName>
    </submittedName>
</protein>
<feature type="compositionally biased region" description="Low complexity" evidence="1">
    <location>
        <begin position="281"/>
        <end position="293"/>
    </location>
</feature>
<proteinExistence type="predicted"/>
<dbReference type="InParanoid" id="H2XKJ8"/>
<evidence type="ECO:0000313" key="3">
    <source>
        <dbReference type="Proteomes" id="UP000008144"/>
    </source>
</evidence>
<dbReference type="PANTHER" id="PTHR28457:SF2">
    <property type="entry name" value="SIMILAR TO 4930578I06RIK PROTEIN"/>
    <property type="match status" value="1"/>
</dbReference>
<reference evidence="2" key="3">
    <citation type="submission" date="2025-09" db="UniProtKB">
        <authorList>
            <consortium name="Ensembl"/>
        </authorList>
    </citation>
    <scope>IDENTIFICATION</scope>
</reference>
<accession>H2XKJ8</accession>
<feature type="region of interest" description="Disordered" evidence="1">
    <location>
        <begin position="263"/>
        <end position="293"/>
    </location>
</feature>
<dbReference type="InterPro" id="IPR032727">
    <property type="entry name" value="CLAMP"/>
</dbReference>
<name>H2XKJ8_CIOIN</name>
<reference evidence="3" key="1">
    <citation type="journal article" date="2002" name="Science">
        <title>The draft genome of Ciona intestinalis: insights into chordate and vertebrate origins.</title>
        <authorList>
            <person name="Dehal P."/>
            <person name="Satou Y."/>
            <person name="Campbell R.K."/>
            <person name="Chapman J."/>
            <person name="Degnan B."/>
            <person name="De Tomaso A."/>
            <person name="Davidson B."/>
            <person name="Di Gregorio A."/>
            <person name="Gelpke M."/>
            <person name="Goodstein D.M."/>
            <person name="Harafuji N."/>
            <person name="Hastings K.E."/>
            <person name="Ho I."/>
            <person name="Hotta K."/>
            <person name="Huang W."/>
            <person name="Kawashima T."/>
            <person name="Lemaire P."/>
            <person name="Martinez D."/>
            <person name="Meinertzhagen I.A."/>
            <person name="Necula S."/>
            <person name="Nonaka M."/>
            <person name="Putnam N."/>
            <person name="Rash S."/>
            <person name="Saiga H."/>
            <person name="Satake M."/>
            <person name="Terry A."/>
            <person name="Yamada L."/>
            <person name="Wang H.G."/>
            <person name="Awazu S."/>
            <person name="Azumi K."/>
            <person name="Boore J."/>
            <person name="Branno M."/>
            <person name="Chin-Bow S."/>
            <person name="DeSantis R."/>
            <person name="Doyle S."/>
            <person name="Francino P."/>
            <person name="Keys D.N."/>
            <person name="Haga S."/>
            <person name="Hayashi H."/>
            <person name="Hino K."/>
            <person name="Imai K.S."/>
            <person name="Inaba K."/>
            <person name="Kano S."/>
            <person name="Kobayashi K."/>
            <person name="Kobayashi M."/>
            <person name="Lee B.I."/>
            <person name="Makabe K.W."/>
            <person name="Manohar C."/>
            <person name="Matassi G."/>
            <person name="Medina M."/>
            <person name="Mochizuki Y."/>
            <person name="Mount S."/>
            <person name="Morishita T."/>
            <person name="Miura S."/>
            <person name="Nakayama A."/>
            <person name="Nishizaka S."/>
            <person name="Nomoto H."/>
            <person name="Ohta F."/>
            <person name="Oishi K."/>
            <person name="Rigoutsos I."/>
            <person name="Sano M."/>
            <person name="Sasaki A."/>
            <person name="Sasakura Y."/>
            <person name="Shoguchi E."/>
            <person name="Shin-i T."/>
            <person name="Spagnuolo A."/>
            <person name="Stainier D."/>
            <person name="Suzuki M.M."/>
            <person name="Tassy O."/>
            <person name="Takatori N."/>
            <person name="Tokuoka M."/>
            <person name="Yagi K."/>
            <person name="Yoshizaki F."/>
            <person name="Wada S."/>
            <person name="Zhang C."/>
            <person name="Hyatt P.D."/>
            <person name="Larimer F."/>
            <person name="Detter C."/>
            <person name="Doggett N."/>
            <person name="Glavina T."/>
            <person name="Hawkins T."/>
            <person name="Richardson P."/>
            <person name="Lucas S."/>
            <person name="Kohara Y."/>
            <person name="Levine M."/>
            <person name="Satoh N."/>
            <person name="Rokhsar D.S."/>
        </authorList>
    </citation>
    <scope>NUCLEOTIDE SEQUENCE [LARGE SCALE GENOMIC DNA]</scope>
</reference>
<dbReference type="Ensembl" id="ENSCINT00000032101.1">
    <property type="protein sequence ID" value="ENSCINP00000030180.1"/>
    <property type="gene ID" value="ENSCING00000018022.1"/>
</dbReference>
<evidence type="ECO:0000313" key="2">
    <source>
        <dbReference type="Ensembl" id="ENSCINP00000030180.1"/>
    </source>
</evidence>
<evidence type="ECO:0000256" key="1">
    <source>
        <dbReference type="SAM" id="MobiDB-lite"/>
    </source>
</evidence>
<dbReference type="Proteomes" id="UP000008144">
    <property type="component" value="Unassembled WGS sequence"/>
</dbReference>
<dbReference type="HOGENOM" id="CLU_081156_0_0_1"/>
<gene>
    <name evidence="2" type="primary">LOC100181062</name>
</gene>
<dbReference type="PANTHER" id="PTHR28457">
    <property type="entry name" value="COILED-COIL DOMAIN-CONTAINING PROTEIN 189"/>
    <property type="match status" value="1"/>
</dbReference>
<dbReference type="OMA" id="CDHEDRI"/>
<sequence>MDNLNLNEVKHIANISKARGQQLLARHLRLLDVNFNEDLRSGALVDYYYDVLQFATNRGMPWREVAQSLKFAEGFFQVFINASLVKSIAALHSLSLDFTANGRMGLENMKLLIQYLTNTVLANFNLYKFVFGEYRDEDRKKAHLKVEVSQPCMELREAQTLEVWRYEHRLNDIKIEEEQKFAILQMEEDQMIKRACDKEARIDEKLSEQEKLLDVDVKIAEALISTLTANKVEIAAEDIGIEMKKMKTTAEIAASIQAVPLPSSMEKPLQKIPKPKSPGASRKSSGKSTSSKK</sequence>
<keyword evidence="3" id="KW-1185">Reference proteome</keyword>
<reference evidence="2" key="2">
    <citation type="submission" date="2025-08" db="UniProtKB">
        <authorList>
            <consortium name="Ensembl"/>
        </authorList>
    </citation>
    <scope>IDENTIFICATION</scope>
</reference>